<evidence type="ECO:0000313" key="8">
    <source>
        <dbReference type="Proteomes" id="UP000323221"/>
    </source>
</evidence>
<feature type="transmembrane region" description="Helical" evidence="6">
    <location>
        <begin position="237"/>
        <end position="267"/>
    </location>
</feature>
<dbReference type="GO" id="GO:0005886">
    <property type="term" value="C:plasma membrane"/>
    <property type="evidence" value="ECO:0007669"/>
    <property type="project" value="UniProtKB-SubCell"/>
</dbReference>
<sequence length="321" mass="33894">MKPLLERVMRSWPVRAWQRYSEQRGPVLAQGMTLQAFLSLFAALFVAFAIFMAVLGGNVALREAVIDSISSSIPGLIGEGGALDVEQLTGSTIVGWAGAIAAASILITAIAWIGVSREGFRAMFDLGAPPSNVILLKLGDLGVALGIGLLVVVSSGLLVVTQTLADALGLGWAGRVLGFAIQLLLDTGIVLLLFRFGGRLRLPAKQVVLAALACAVAFQVLKLLASLLFGAVENNPLLAGVAAVVIILIWLGFIMQILLVALAFVAVTPTGRAYTRLVEAGGIDARLSPAQAKELLVEVQANRREGGDHARLHKRLARRIR</sequence>
<keyword evidence="2" id="KW-1003">Cell membrane</keyword>
<evidence type="ECO:0000256" key="1">
    <source>
        <dbReference type="ARBA" id="ARBA00004651"/>
    </source>
</evidence>
<comment type="caution">
    <text evidence="7">The sequence shown here is derived from an EMBL/GenBank/DDBJ whole genome shotgun (WGS) entry which is preliminary data.</text>
</comment>
<name>A0A5M8Q4X8_9MICO</name>
<evidence type="ECO:0000256" key="2">
    <source>
        <dbReference type="ARBA" id="ARBA00022475"/>
    </source>
</evidence>
<evidence type="ECO:0000256" key="4">
    <source>
        <dbReference type="ARBA" id="ARBA00022989"/>
    </source>
</evidence>
<proteinExistence type="predicted"/>
<keyword evidence="3 6" id="KW-0812">Transmembrane</keyword>
<reference evidence="7 8" key="1">
    <citation type="submission" date="2019-08" db="EMBL/GenBank/DDBJ databases">
        <title>Agrococcus lahaulensis sp. nov., isolated from a cold desert of the Indian Himalayas.</title>
        <authorList>
            <person name="Qu J.H."/>
        </authorList>
    </citation>
    <scope>NUCLEOTIDE SEQUENCE [LARGE SCALE GENOMIC DNA]</scope>
    <source>
        <strain evidence="7 8">NS18</strain>
    </source>
</reference>
<evidence type="ECO:0000256" key="6">
    <source>
        <dbReference type="SAM" id="Phobius"/>
    </source>
</evidence>
<gene>
    <name evidence="7" type="ORF">FQ330_12060</name>
</gene>
<dbReference type="PIRSF" id="PIRSF035875">
    <property type="entry name" value="RNase_BN"/>
    <property type="match status" value="1"/>
</dbReference>
<feature type="transmembrane region" description="Helical" evidence="6">
    <location>
        <begin position="172"/>
        <end position="194"/>
    </location>
</feature>
<keyword evidence="4 6" id="KW-1133">Transmembrane helix</keyword>
<evidence type="ECO:0000313" key="7">
    <source>
        <dbReference type="EMBL" id="KAA6430899.1"/>
    </source>
</evidence>
<keyword evidence="8" id="KW-1185">Reference proteome</keyword>
<dbReference type="Pfam" id="PF03631">
    <property type="entry name" value="Virul_fac_BrkB"/>
    <property type="match status" value="1"/>
</dbReference>
<dbReference type="AlphaFoldDB" id="A0A5M8Q4X8"/>
<feature type="transmembrane region" description="Helical" evidence="6">
    <location>
        <begin position="34"/>
        <end position="55"/>
    </location>
</feature>
<evidence type="ECO:0000256" key="5">
    <source>
        <dbReference type="ARBA" id="ARBA00023136"/>
    </source>
</evidence>
<organism evidence="7 8">
    <name type="scientific">Agrococcus sediminis</name>
    <dbReference type="NCBI Taxonomy" id="2599924"/>
    <lineage>
        <taxon>Bacteria</taxon>
        <taxon>Bacillati</taxon>
        <taxon>Actinomycetota</taxon>
        <taxon>Actinomycetes</taxon>
        <taxon>Micrococcales</taxon>
        <taxon>Microbacteriaceae</taxon>
        <taxon>Agrococcus</taxon>
    </lineage>
</organism>
<evidence type="ECO:0000256" key="3">
    <source>
        <dbReference type="ARBA" id="ARBA00022692"/>
    </source>
</evidence>
<dbReference type="PANTHER" id="PTHR30213:SF1">
    <property type="entry name" value="INNER MEMBRANE PROTEIN YHJD"/>
    <property type="match status" value="1"/>
</dbReference>
<dbReference type="EMBL" id="VOIR01000017">
    <property type="protein sequence ID" value="KAA6430899.1"/>
    <property type="molecule type" value="Genomic_DNA"/>
</dbReference>
<protein>
    <submittedName>
        <fullName evidence="7">YihY/virulence factor BrkB family protein</fullName>
    </submittedName>
</protein>
<dbReference type="OrthoDB" id="3229302at2"/>
<accession>A0A5M8Q4X8</accession>
<keyword evidence="5 6" id="KW-0472">Membrane</keyword>
<dbReference type="Proteomes" id="UP000323221">
    <property type="component" value="Unassembled WGS sequence"/>
</dbReference>
<dbReference type="RefSeq" id="WP_128188803.1">
    <property type="nucleotide sequence ID" value="NZ_VOIR01000017.1"/>
</dbReference>
<feature type="transmembrane region" description="Helical" evidence="6">
    <location>
        <begin position="93"/>
        <end position="113"/>
    </location>
</feature>
<dbReference type="InterPro" id="IPR017039">
    <property type="entry name" value="Virul_fac_BrkB"/>
</dbReference>
<feature type="transmembrane region" description="Helical" evidence="6">
    <location>
        <begin position="134"/>
        <end position="160"/>
    </location>
</feature>
<comment type="subcellular location">
    <subcellularLocation>
        <location evidence="1">Cell membrane</location>
        <topology evidence="1">Multi-pass membrane protein</topology>
    </subcellularLocation>
</comment>
<feature type="transmembrane region" description="Helical" evidence="6">
    <location>
        <begin position="206"/>
        <end position="231"/>
    </location>
</feature>
<dbReference type="PANTHER" id="PTHR30213">
    <property type="entry name" value="INNER MEMBRANE PROTEIN YHJD"/>
    <property type="match status" value="1"/>
</dbReference>